<reference evidence="2" key="1">
    <citation type="submission" date="2020-11" db="EMBL/GenBank/DDBJ databases">
        <authorList>
            <person name="Tran Van P."/>
        </authorList>
    </citation>
    <scope>NUCLEOTIDE SEQUENCE</scope>
</reference>
<accession>A0A7R9B8K1</accession>
<sequence>MLTLRLVVITALLLVSDVMAQNFSSLRAYERFREILFNAFGSSGSPSALRWRNEGQRPWQYMQSSLMELQGKTTSAPCQGKTATVPCQGKTATVSCQGKTATVPCQGKCGFTRSPKNKRRAEMRHVMTA</sequence>
<dbReference type="AlphaFoldDB" id="A0A7R9B8K1"/>
<evidence type="ECO:0000313" key="2">
    <source>
        <dbReference type="EMBL" id="CAD7267471.1"/>
    </source>
</evidence>
<feature type="chain" id="PRO_5031354550" evidence="1">
    <location>
        <begin position="21"/>
        <end position="129"/>
    </location>
</feature>
<gene>
    <name evidence="2" type="ORF">TSIB3V08_LOCUS11476</name>
</gene>
<keyword evidence="1" id="KW-0732">Signal</keyword>
<evidence type="ECO:0000256" key="1">
    <source>
        <dbReference type="SAM" id="SignalP"/>
    </source>
</evidence>
<protein>
    <submittedName>
        <fullName evidence="2">Uncharacterized protein</fullName>
    </submittedName>
</protein>
<name>A0A7R9B8K1_TIMSH</name>
<feature type="signal peptide" evidence="1">
    <location>
        <begin position="1"/>
        <end position="20"/>
    </location>
</feature>
<proteinExistence type="predicted"/>
<dbReference type="EMBL" id="OC009295">
    <property type="protein sequence ID" value="CAD7267471.1"/>
    <property type="molecule type" value="Genomic_DNA"/>
</dbReference>
<organism evidence="2">
    <name type="scientific">Timema shepardi</name>
    <name type="common">Walking stick</name>
    <dbReference type="NCBI Taxonomy" id="629360"/>
    <lineage>
        <taxon>Eukaryota</taxon>
        <taxon>Metazoa</taxon>
        <taxon>Ecdysozoa</taxon>
        <taxon>Arthropoda</taxon>
        <taxon>Hexapoda</taxon>
        <taxon>Insecta</taxon>
        <taxon>Pterygota</taxon>
        <taxon>Neoptera</taxon>
        <taxon>Polyneoptera</taxon>
        <taxon>Phasmatodea</taxon>
        <taxon>Timematodea</taxon>
        <taxon>Timematoidea</taxon>
        <taxon>Timematidae</taxon>
        <taxon>Timema</taxon>
    </lineage>
</organism>